<sequence>MTLDPGATGPSSQTDPGVGPLLASLACLLLVSVLLTWLGVVARSGASFSLLWPANAALVGILLRFYPRAGLLHLLIALLGFLLVDACYGTPWRKSLLLNGANILTVAIAWLSLRRQGLGPEGLISATAIPKLMLRCQPALLAGALCGGAAVVWLGGASGLKSTIMWYLAELINFSVLLPSLLTLPDSWRQCRQSLWRDRHYLGPALVLLLLVPLLHQYLSGPGLLVLPVPALIWLALSGNRFFTCLATSAASLYMFTVLDEQLLHQWSKDAATVYSFRAGITILALSAITTACAVAERDQLFARLQQVASHDYLTGVLNRGAFCEQAEQRMARHGGALLLIDVDHFKKINDEFGHPTGDTVLIRLCRRLETLLPPRALLGRMGGEEFAVWLPTGEPQALQAQAERLIQGVAEPHLMEGMRITVSGGLRRAQGAQTLSELLADADLALYRAKQEGRHRWCWAPLA</sequence>
<keyword evidence="5" id="KW-0808">Transferase</keyword>
<name>A0ABW9GKR3_9GAMM</name>
<dbReference type="InterPro" id="IPR000160">
    <property type="entry name" value="GGDEF_dom"/>
</dbReference>
<accession>A0ABW9GKR3</accession>
<evidence type="ECO:0000313" key="6">
    <source>
        <dbReference type="Proteomes" id="UP001630969"/>
    </source>
</evidence>
<feature type="transmembrane region" description="Helical" evidence="3">
    <location>
        <begin position="48"/>
        <end position="66"/>
    </location>
</feature>
<keyword evidence="3" id="KW-0812">Transmembrane</keyword>
<keyword evidence="5" id="KW-0548">Nucleotidyltransferase</keyword>
<dbReference type="InterPro" id="IPR043128">
    <property type="entry name" value="Rev_trsase/Diguanyl_cyclase"/>
</dbReference>
<feature type="transmembrane region" description="Helical" evidence="3">
    <location>
        <begin position="231"/>
        <end position="255"/>
    </location>
</feature>
<evidence type="ECO:0000313" key="5">
    <source>
        <dbReference type="EMBL" id="MFM4891750.1"/>
    </source>
</evidence>
<gene>
    <name evidence="5" type="ORF">ACEUDJ_02505</name>
</gene>
<feature type="transmembrane region" description="Helical" evidence="3">
    <location>
        <begin position="275"/>
        <end position="296"/>
    </location>
</feature>
<keyword evidence="6" id="KW-1185">Reference proteome</keyword>
<dbReference type="PANTHER" id="PTHR45138">
    <property type="entry name" value="REGULATORY COMPONENTS OF SENSORY TRANSDUCTION SYSTEM"/>
    <property type="match status" value="1"/>
</dbReference>
<evidence type="ECO:0000256" key="1">
    <source>
        <dbReference type="ARBA" id="ARBA00012528"/>
    </source>
</evidence>
<organism evidence="5 6">
    <name type="scientific">Aeromonas bivalvium</name>
    <dbReference type="NCBI Taxonomy" id="440079"/>
    <lineage>
        <taxon>Bacteria</taxon>
        <taxon>Pseudomonadati</taxon>
        <taxon>Pseudomonadota</taxon>
        <taxon>Gammaproteobacteria</taxon>
        <taxon>Aeromonadales</taxon>
        <taxon>Aeromonadaceae</taxon>
        <taxon>Aeromonas</taxon>
    </lineage>
</organism>
<feature type="domain" description="GGDEF" evidence="4">
    <location>
        <begin position="334"/>
        <end position="463"/>
    </location>
</feature>
<feature type="transmembrane region" description="Helical" evidence="3">
    <location>
        <begin position="201"/>
        <end position="219"/>
    </location>
</feature>
<dbReference type="SMART" id="SM00267">
    <property type="entry name" value="GGDEF"/>
    <property type="match status" value="1"/>
</dbReference>
<evidence type="ECO:0000259" key="4">
    <source>
        <dbReference type="PROSITE" id="PS50887"/>
    </source>
</evidence>
<proteinExistence type="predicted"/>
<dbReference type="PANTHER" id="PTHR45138:SF9">
    <property type="entry name" value="DIGUANYLATE CYCLASE DGCM-RELATED"/>
    <property type="match status" value="1"/>
</dbReference>
<protein>
    <recommendedName>
        <fullName evidence="1">diguanylate cyclase</fullName>
        <ecNumber evidence="1">2.7.7.65</ecNumber>
    </recommendedName>
</protein>
<dbReference type="GO" id="GO:0052621">
    <property type="term" value="F:diguanylate cyclase activity"/>
    <property type="evidence" value="ECO:0007669"/>
    <property type="project" value="UniProtKB-EC"/>
</dbReference>
<dbReference type="Gene3D" id="3.30.70.270">
    <property type="match status" value="1"/>
</dbReference>
<dbReference type="Pfam" id="PF00990">
    <property type="entry name" value="GGDEF"/>
    <property type="match status" value="1"/>
</dbReference>
<reference evidence="5 6" key="1">
    <citation type="submission" date="2024-09" db="EMBL/GenBank/DDBJ databases">
        <title>Aeromonas strains Genome sequencing and assembly.</title>
        <authorList>
            <person name="Hu X."/>
            <person name="Tang B."/>
        </authorList>
    </citation>
    <scope>NUCLEOTIDE SEQUENCE [LARGE SCALE GENOMIC DNA]</scope>
    <source>
        <strain evidence="5 6">NB23SCDHY001</strain>
    </source>
</reference>
<feature type="transmembrane region" description="Helical" evidence="3">
    <location>
        <begin position="164"/>
        <end position="181"/>
    </location>
</feature>
<dbReference type="Proteomes" id="UP001630969">
    <property type="component" value="Unassembled WGS sequence"/>
</dbReference>
<evidence type="ECO:0000256" key="2">
    <source>
        <dbReference type="ARBA" id="ARBA00034247"/>
    </source>
</evidence>
<dbReference type="EMBL" id="JBGXBU010000001">
    <property type="protein sequence ID" value="MFM4891750.1"/>
    <property type="molecule type" value="Genomic_DNA"/>
</dbReference>
<comment type="caution">
    <text evidence="5">The sequence shown here is derived from an EMBL/GenBank/DDBJ whole genome shotgun (WGS) entry which is preliminary data.</text>
</comment>
<feature type="transmembrane region" description="Helical" evidence="3">
    <location>
        <begin position="72"/>
        <end position="89"/>
    </location>
</feature>
<dbReference type="SUPFAM" id="SSF55073">
    <property type="entry name" value="Nucleotide cyclase"/>
    <property type="match status" value="1"/>
</dbReference>
<dbReference type="CDD" id="cd01949">
    <property type="entry name" value="GGDEF"/>
    <property type="match status" value="1"/>
</dbReference>
<dbReference type="NCBIfam" id="TIGR00254">
    <property type="entry name" value="GGDEF"/>
    <property type="match status" value="1"/>
</dbReference>
<dbReference type="InterPro" id="IPR029787">
    <property type="entry name" value="Nucleotide_cyclase"/>
</dbReference>
<keyword evidence="3" id="KW-1133">Transmembrane helix</keyword>
<feature type="transmembrane region" description="Helical" evidence="3">
    <location>
        <begin position="139"/>
        <end position="157"/>
    </location>
</feature>
<keyword evidence="3" id="KW-0472">Membrane</keyword>
<dbReference type="InterPro" id="IPR050469">
    <property type="entry name" value="Diguanylate_Cyclase"/>
</dbReference>
<feature type="transmembrane region" description="Helical" evidence="3">
    <location>
        <begin position="20"/>
        <end position="41"/>
    </location>
</feature>
<comment type="catalytic activity">
    <reaction evidence="2">
        <text>2 GTP = 3',3'-c-di-GMP + 2 diphosphate</text>
        <dbReference type="Rhea" id="RHEA:24898"/>
        <dbReference type="ChEBI" id="CHEBI:33019"/>
        <dbReference type="ChEBI" id="CHEBI:37565"/>
        <dbReference type="ChEBI" id="CHEBI:58805"/>
        <dbReference type="EC" id="2.7.7.65"/>
    </reaction>
</comment>
<evidence type="ECO:0000256" key="3">
    <source>
        <dbReference type="SAM" id="Phobius"/>
    </source>
</evidence>
<dbReference type="RefSeq" id="WP_408787848.1">
    <property type="nucleotide sequence ID" value="NZ_JBGXBU010000001.1"/>
</dbReference>
<dbReference type="EC" id="2.7.7.65" evidence="1"/>
<dbReference type="GeneID" id="97218934"/>
<dbReference type="PROSITE" id="PS50887">
    <property type="entry name" value="GGDEF"/>
    <property type="match status" value="1"/>
</dbReference>